<dbReference type="Gene3D" id="1.10.246.130">
    <property type="match status" value="1"/>
</dbReference>
<evidence type="ECO:0000256" key="7">
    <source>
        <dbReference type="ARBA" id="ARBA00023315"/>
    </source>
</evidence>
<protein>
    <recommendedName>
        <fullName evidence="9">Glutathione hydrolase proenzyme</fullName>
        <ecNumber evidence="9">2.3.2.2</ecNumber>
        <ecNumber evidence="9">3.4.19.13</ecNumber>
    </recommendedName>
    <component>
        <recommendedName>
            <fullName evidence="9">Glutathione hydrolase large chain</fullName>
        </recommendedName>
    </component>
    <component>
        <recommendedName>
            <fullName evidence="9">Glutathione hydrolase small chain</fullName>
        </recommendedName>
    </component>
</protein>
<keyword evidence="4 9" id="KW-0808">Transferase</keyword>
<dbReference type="EC" id="3.4.19.13" evidence="9"/>
<comment type="catalytic activity">
    <reaction evidence="2 9">
        <text>glutathione + H2O = L-cysteinylglycine + L-glutamate</text>
        <dbReference type="Rhea" id="RHEA:28807"/>
        <dbReference type="ChEBI" id="CHEBI:15377"/>
        <dbReference type="ChEBI" id="CHEBI:29985"/>
        <dbReference type="ChEBI" id="CHEBI:57925"/>
        <dbReference type="ChEBI" id="CHEBI:61694"/>
        <dbReference type="EC" id="3.4.19.13"/>
    </reaction>
</comment>
<evidence type="ECO:0000313" key="13">
    <source>
        <dbReference type="Proteomes" id="UP001499988"/>
    </source>
</evidence>
<accession>A0ABP9FEX1</accession>
<evidence type="ECO:0000256" key="11">
    <source>
        <dbReference type="SAM" id="SignalP"/>
    </source>
</evidence>
<proteinExistence type="inferred from homology"/>
<organism evidence="12 13">
    <name type="scientific">Ferrimonas pelagia</name>
    <dbReference type="NCBI Taxonomy" id="1177826"/>
    <lineage>
        <taxon>Bacteria</taxon>
        <taxon>Pseudomonadati</taxon>
        <taxon>Pseudomonadota</taxon>
        <taxon>Gammaproteobacteria</taxon>
        <taxon>Alteromonadales</taxon>
        <taxon>Ferrimonadaceae</taxon>
        <taxon>Ferrimonas</taxon>
    </lineage>
</organism>
<dbReference type="InterPro" id="IPR029055">
    <property type="entry name" value="Ntn_hydrolases_N"/>
</dbReference>
<feature type="compositionally biased region" description="Polar residues" evidence="10">
    <location>
        <begin position="381"/>
        <end position="393"/>
    </location>
</feature>
<gene>
    <name evidence="12" type="primary">ggt_2</name>
    <name evidence="12" type="ORF">GCM10023333_38500</name>
</gene>
<comment type="catalytic activity">
    <reaction evidence="1 9">
        <text>an S-substituted glutathione + H2O = an S-substituted L-cysteinylglycine + L-glutamate</text>
        <dbReference type="Rhea" id="RHEA:59468"/>
        <dbReference type="ChEBI" id="CHEBI:15377"/>
        <dbReference type="ChEBI" id="CHEBI:29985"/>
        <dbReference type="ChEBI" id="CHEBI:90779"/>
        <dbReference type="ChEBI" id="CHEBI:143103"/>
        <dbReference type="EC" id="3.4.19.13"/>
    </reaction>
</comment>
<evidence type="ECO:0000256" key="2">
    <source>
        <dbReference type="ARBA" id="ARBA00001089"/>
    </source>
</evidence>
<comment type="subunit">
    <text evidence="9">This enzyme consists of two polypeptide chains, which are synthesized in precursor form from a single polypeptide.</text>
</comment>
<dbReference type="Proteomes" id="UP001499988">
    <property type="component" value="Unassembled WGS sequence"/>
</dbReference>
<comment type="similarity">
    <text evidence="3 9">Belongs to the gamma-glutamyltransferase family.</text>
</comment>
<evidence type="ECO:0000256" key="10">
    <source>
        <dbReference type="SAM" id="MobiDB-lite"/>
    </source>
</evidence>
<dbReference type="PRINTS" id="PR01210">
    <property type="entry name" value="GGTRANSPTASE"/>
</dbReference>
<comment type="PTM">
    <text evidence="9">Cleaved by autocatalysis into a large and a small subunit.</text>
</comment>
<dbReference type="EMBL" id="BAABJZ010000104">
    <property type="protein sequence ID" value="GAA4900890.1"/>
    <property type="molecule type" value="Genomic_DNA"/>
</dbReference>
<evidence type="ECO:0000313" key="12">
    <source>
        <dbReference type="EMBL" id="GAA4900890.1"/>
    </source>
</evidence>
<comment type="catalytic activity">
    <reaction evidence="8 9">
        <text>an N-terminal (5-L-glutamyl)-[peptide] + an alpha-amino acid = 5-L-glutamyl amino acid + an N-terminal L-alpha-aminoacyl-[peptide]</text>
        <dbReference type="Rhea" id="RHEA:23904"/>
        <dbReference type="Rhea" id="RHEA-COMP:9780"/>
        <dbReference type="Rhea" id="RHEA-COMP:9795"/>
        <dbReference type="ChEBI" id="CHEBI:77644"/>
        <dbReference type="ChEBI" id="CHEBI:78597"/>
        <dbReference type="ChEBI" id="CHEBI:78599"/>
        <dbReference type="ChEBI" id="CHEBI:78608"/>
        <dbReference type="EC" id="2.3.2.2"/>
    </reaction>
</comment>
<keyword evidence="7 9" id="KW-0012">Acyltransferase</keyword>
<comment type="caution">
    <text evidence="12">The sequence shown here is derived from an EMBL/GenBank/DDBJ whole genome shotgun (WGS) entry which is preliminary data.</text>
</comment>
<feature type="region of interest" description="Disordered" evidence="10">
    <location>
        <begin position="366"/>
        <end position="395"/>
    </location>
</feature>
<dbReference type="InterPro" id="IPR000101">
    <property type="entry name" value="GGT_peptidase"/>
</dbReference>
<dbReference type="InterPro" id="IPR043138">
    <property type="entry name" value="GGT_lsub"/>
</dbReference>
<reference evidence="13" key="1">
    <citation type="journal article" date="2019" name="Int. J. Syst. Evol. Microbiol.">
        <title>The Global Catalogue of Microorganisms (GCM) 10K type strain sequencing project: providing services to taxonomists for standard genome sequencing and annotation.</title>
        <authorList>
            <consortium name="The Broad Institute Genomics Platform"/>
            <consortium name="The Broad Institute Genome Sequencing Center for Infectious Disease"/>
            <person name="Wu L."/>
            <person name="Ma J."/>
        </authorList>
    </citation>
    <scope>NUCLEOTIDE SEQUENCE [LARGE SCALE GENOMIC DNA]</scope>
    <source>
        <strain evidence="13">JCM 18401</strain>
    </source>
</reference>
<dbReference type="EC" id="2.3.2.2" evidence="9"/>
<dbReference type="NCBIfam" id="TIGR00066">
    <property type="entry name" value="g_glut_trans"/>
    <property type="match status" value="1"/>
</dbReference>
<keyword evidence="13" id="KW-1185">Reference proteome</keyword>
<evidence type="ECO:0000256" key="8">
    <source>
        <dbReference type="ARBA" id="ARBA00047417"/>
    </source>
</evidence>
<evidence type="ECO:0000256" key="1">
    <source>
        <dbReference type="ARBA" id="ARBA00001049"/>
    </source>
</evidence>
<dbReference type="InterPro" id="IPR051792">
    <property type="entry name" value="GGT_bact"/>
</dbReference>
<keyword evidence="9" id="KW-0317">Glutathione biosynthesis</keyword>
<name>A0ABP9FEX1_9GAMM</name>
<dbReference type="RefSeq" id="WP_345337124.1">
    <property type="nucleotide sequence ID" value="NZ_BAABJZ010000104.1"/>
</dbReference>
<evidence type="ECO:0000256" key="9">
    <source>
        <dbReference type="RuleBase" id="RU368036"/>
    </source>
</evidence>
<dbReference type="SUPFAM" id="SSF56235">
    <property type="entry name" value="N-terminal nucleophile aminohydrolases (Ntn hydrolases)"/>
    <property type="match status" value="1"/>
</dbReference>
<dbReference type="Pfam" id="PF01019">
    <property type="entry name" value="G_glu_transpept"/>
    <property type="match status" value="1"/>
</dbReference>
<dbReference type="InterPro" id="IPR043137">
    <property type="entry name" value="GGT_ssub_C"/>
</dbReference>
<evidence type="ECO:0000256" key="5">
    <source>
        <dbReference type="ARBA" id="ARBA00022801"/>
    </source>
</evidence>
<feature type="signal peptide" evidence="11">
    <location>
        <begin position="1"/>
        <end position="17"/>
    </location>
</feature>
<evidence type="ECO:0000256" key="4">
    <source>
        <dbReference type="ARBA" id="ARBA00022679"/>
    </source>
</evidence>
<sequence>MRWIAWCGAVILGTAQAALIEPEAATGFQAREVAWGQDYMAATANPYATEAAQAILAQGGSAVDAAITAQMVLTLTEPQSSGIGGGLFMLLWDAQAQQMVSLDGRETAPKAATPSLFMQDDATPMRWLDAVIGGRAVGTPGAVAALYQAHQRYGVLPWSTLLQPAIILAQEGFIVSPRLAKLLAAEINPGLQRPGPANRYFAPEGHWLEAGQRRTNPELAKTLTTLANAGAAGFYQGPLALRMVEAVQQDPDRPGLLTEADLAQYRAQWRKPVCTRYRRHSVCGMGPPSSGGIAVGQIMALLEPHDIKAIANDSVAFTHLYSQASRLAYADRGLYVADSDYVEVPTEALLDPAYLQRRGEALLSLTDPGQAQPGRVGGSNGADQTQPLPSTTHMVMADPQGNLLSLTSSIEMGFGSTVMVGGFLLNNQLTDFSLHPGSAPALAANRVQGGKRPRSSMAPTIVLDPQGQPSLALGSPGGSRIINYVSQMLVALLDWQLPLAEALALPRISHRNDYLLLESERSDPTLVEAMSAKGYDVKLGPLNSGVQVIQRAGKGWYGAADPRREGTALGGQMVERKSAH</sequence>
<dbReference type="Gene3D" id="3.60.20.40">
    <property type="match status" value="1"/>
</dbReference>
<keyword evidence="6 9" id="KW-0865">Zymogen</keyword>
<comment type="pathway">
    <text evidence="9">Sulfur metabolism; glutathione metabolism.</text>
</comment>
<evidence type="ECO:0000256" key="6">
    <source>
        <dbReference type="ARBA" id="ARBA00023145"/>
    </source>
</evidence>
<dbReference type="PANTHER" id="PTHR43199:SF1">
    <property type="entry name" value="GLUTATHIONE HYDROLASE PROENZYME"/>
    <property type="match status" value="1"/>
</dbReference>
<evidence type="ECO:0000256" key="3">
    <source>
        <dbReference type="ARBA" id="ARBA00009381"/>
    </source>
</evidence>
<dbReference type="PANTHER" id="PTHR43199">
    <property type="entry name" value="GLUTATHIONE HYDROLASE"/>
    <property type="match status" value="1"/>
</dbReference>
<keyword evidence="5 9" id="KW-0378">Hydrolase</keyword>
<feature type="chain" id="PRO_5045235426" description="Glutathione hydrolase proenzyme" evidence="11">
    <location>
        <begin position="18"/>
        <end position="580"/>
    </location>
</feature>
<keyword evidence="11" id="KW-0732">Signal</keyword>